<dbReference type="AlphaFoldDB" id="A0A1G6RZE8"/>
<name>A0A1G6RZE8_9BACT</name>
<proteinExistence type="predicted"/>
<dbReference type="GO" id="GO:0006397">
    <property type="term" value="P:mRNA processing"/>
    <property type="evidence" value="ECO:0007669"/>
    <property type="project" value="UniProtKB-KW"/>
</dbReference>
<evidence type="ECO:0000259" key="5">
    <source>
        <dbReference type="PROSITE" id="PS50102"/>
    </source>
</evidence>
<evidence type="ECO:0000256" key="2">
    <source>
        <dbReference type="ARBA" id="ARBA00022884"/>
    </source>
</evidence>
<evidence type="ECO:0000256" key="4">
    <source>
        <dbReference type="SAM" id="MobiDB-lite"/>
    </source>
</evidence>
<feature type="compositionally biased region" description="Basic and acidic residues" evidence="4">
    <location>
        <begin position="78"/>
        <end position="90"/>
    </location>
</feature>
<feature type="domain" description="RRM" evidence="5">
    <location>
        <begin position="1"/>
        <end position="79"/>
    </location>
</feature>
<keyword evidence="2" id="KW-0694">RNA-binding</keyword>
<dbReference type="CDD" id="cd21608">
    <property type="entry name" value="RRM2_NsCP33_like"/>
    <property type="match status" value="1"/>
</dbReference>
<dbReference type="InterPro" id="IPR048289">
    <property type="entry name" value="RRM2_NsCP33-like"/>
</dbReference>
<dbReference type="GO" id="GO:0003723">
    <property type="term" value="F:RNA binding"/>
    <property type="evidence" value="ECO:0007669"/>
    <property type="project" value="UniProtKB-KW"/>
</dbReference>
<dbReference type="Pfam" id="PF00076">
    <property type="entry name" value="RRM_1"/>
    <property type="match status" value="1"/>
</dbReference>
<dbReference type="GO" id="GO:0008380">
    <property type="term" value="P:RNA splicing"/>
    <property type="evidence" value="ECO:0007669"/>
    <property type="project" value="UniProtKB-KW"/>
</dbReference>
<dbReference type="OrthoDB" id="9798855at2"/>
<dbReference type="STRING" id="1640674.SAMN05216323_10839"/>
<sequence length="124" mass="13613">MNIFVANLSFRVENDDLNKLFEEYGEVASAKVITDKFSGRSRGFGFVEMNDETQATKAIEELNGVELDGKVIAVSVARAREDRPQGERRPFSGGGDRGGDRGGERRFGNSGGGSSYGDRKPKRY</sequence>
<dbReference type="RefSeq" id="WP_092440621.1">
    <property type="nucleotide sequence ID" value="NZ_FMYP01000083.1"/>
</dbReference>
<dbReference type="InterPro" id="IPR012677">
    <property type="entry name" value="Nucleotide-bd_a/b_plait_sf"/>
</dbReference>
<protein>
    <submittedName>
        <fullName evidence="6">RNA recognition motif. (A.k.a. RRM, RBD, or RNP domain)</fullName>
    </submittedName>
</protein>
<dbReference type="SMART" id="SM00360">
    <property type="entry name" value="RRM"/>
    <property type="match status" value="1"/>
</dbReference>
<keyword evidence="3" id="KW-0508">mRNA splicing</keyword>
<dbReference type="SUPFAM" id="SSF54928">
    <property type="entry name" value="RNA-binding domain, RBD"/>
    <property type="match status" value="1"/>
</dbReference>
<dbReference type="InterPro" id="IPR051106">
    <property type="entry name" value="RNA-bind/splicing_reg"/>
</dbReference>
<reference evidence="6 7" key="1">
    <citation type="submission" date="2016-09" db="EMBL/GenBank/DDBJ databases">
        <authorList>
            <person name="Capua I."/>
            <person name="De Benedictis P."/>
            <person name="Joannis T."/>
            <person name="Lombin L.H."/>
            <person name="Cattoli G."/>
        </authorList>
    </citation>
    <scope>NUCLEOTIDE SEQUENCE [LARGE SCALE GENOMIC DNA]</scope>
    <source>
        <strain evidence="6 7">A7P-90m</strain>
    </source>
</reference>
<dbReference type="PANTHER" id="PTHR48028:SF4">
    <property type="entry name" value="SC35-LIKE SPLICING FACTOR"/>
    <property type="match status" value="1"/>
</dbReference>
<dbReference type="PROSITE" id="PS50102">
    <property type="entry name" value="RRM"/>
    <property type="match status" value="1"/>
</dbReference>
<dbReference type="InterPro" id="IPR000504">
    <property type="entry name" value="RRM_dom"/>
</dbReference>
<evidence type="ECO:0000313" key="7">
    <source>
        <dbReference type="Proteomes" id="UP000199452"/>
    </source>
</evidence>
<evidence type="ECO:0000313" key="6">
    <source>
        <dbReference type="EMBL" id="SDD09317.1"/>
    </source>
</evidence>
<dbReference type="EMBL" id="FMYP01000083">
    <property type="protein sequence ID" value="SDD09317.1"/>
    <property type="molecule type" value="Genomic_DNA"/>
</dbReference>
<keyword evidence="7" id="KW-1185">Reference proteome</keyword>
<feature type="compositionally biased region" description="Basic and acidic residues" evidence="4">
    <location>
        <begin position="97"/>
        <end position="107"/>
    </location>
</feature>
<gene>
    <name evidence="6" type="ORF">SAMN05216323_10839</name>
</gene>
<organism evidence="6 7">
    <name type="scientific">Williamwhitmania taraxaci</name>
    <dbReference type="NCBI Taxonomy" id="1640674"/>
    <lineage>
        <taxon>Bacteria</taxon>
        <taxon>Pseudomonadati</taxon>
        <taxon>Bacteroidota</taxon>
        <taxon>Bacteroidia</taxon>
        <taxon>Bacteroidales</taxon>
        <taxon>Williamwhitmaniaceae</taxon>
        <taxon>Williamwhitmania</taxon>
    </lineage>
</organism>
<dbReference type="Proteomes" id="UP000199452">
    <property type="component" value="Unassembled WGS sequence"/>
</dbReference>
<evidence type="ECO:0000256" key="1">
    <source>
        <dbReference type="ARBA" id="ARBA00022664"/>
    </source>
</evidence>
<accession>A0A1G6RZE8</accession>
<keyword evidence="1" id="KW-0507">mRNA processing</keyword>
<dbReference type="Gene3D" id="3.30.70.330">
    <property type="match status" value="1"/>
</dbReference>
<dbReference type="PANTHER" id="PTHR48028">
    <property type="entry name" value="GLYCINE-RICH RNA-BINDING PROTEIN RZ1A"/>
    <property type="match status" value="1"/>
</dbReference>
<dbReference type="InterPro" id="IPR035979">
    <property type="entry name" value="RBD_domain_sf"/>
</dbReference>
<feature type="region of interest" description="Disordered" evidence="4">
    <location>
        <begin position="78"/>
        <end position="124"/>
    </location>
</feature>
<evidence type="ECO:0000256" key="3">
    <source>
        <dbReference type="ARBA" id="ARBA00023187"/>
    </source>
</evidence>